<sequence length="114" mass="12825">MTTRGNGDHRSSSSDRSRQPEGFFPRDVLKLDFCHCRRSMVAEHGNGAAKRINDEPSVGGRAGETGMEKREGKNESEMGREGERQGAKEWEIDGEKTRGRENESDTNKEGKREK</sequence>
<feature type="compositionally biased region" description="Basic and acidic residues" evidence="1">
    <location>
        <begin position="1"/>
        <end position="19"/>
    </location>
</feature>
<evidence type="ECO:0000313" key="3">
    <source>
        <dbReference type="Proteomes" id="UP000290572"/>
    </source>
</evidence>
<comment type="caution">
    <text evidence="2">The sequence shown here is derived from an EMBL/GenBank/DDBJ whole genome shotgun (WGS) entry which is preliminary data.</text>
</comment>
<feature type="region of interest" description="Disordered" evidence="1">
    <location>
        <begin position="1"/>
        <end position="26"/>
    </location>
</feature>
<name>A0A498NK31_LABRO</name>
<reference evidence="2 3" key="1">
    <citation type="submission" date="2018-03" db="EMBL/GenBank/DDBJ databases">
        <title>Draft genome sequence of Rohu Carp (Labeo rohita).</title>
        <authorList>
            <person name="Das P."/>
            <person name="Kushwaha B."/>
            <person name="Joshi C.G."/>
            <person name="Kumar D."/>
            <person name="Nagpure N.S."/>
            <person name="Sahoo L."/>
            <person name="Das S.P."/>
            <person name="Bit A."/>
            <person name="Patnaik S."/>
            <person name="Meher P.K."/>
            <person name="Jayasankar P."/>
            <person name="Koringa P.G."/>
            <person name="Patel N.V."/>
            <person name="Hinsu A.T."/>
            <person name="Kumar R."/>
            <person name="Pandey M."/>
            <person name="Agarwal S."/>
            <person name="Srivastava S."/>
            <person name="Singh M."/>
            <person name="Iquebal M.A."/>
            <person name="Jaiswal S."/>
            <person name="Angadi U.B."/>
            <person name="Kumar N."/>
            <person name="Raza M."/>
            <person name="Shah T.M."/>
            <person name="Rai A."/>
            <person name="Jena J.K."/>
        </authorList>
    </citation>
    <scope>NUCLEOTIDE SEQUENCE [LARGE SCALE GENOMIC DNA]</scope>
    <source>
        <strain evidence="2">DASCIFA01</strain>
        <tissue evidence="2">Testis</tissue>
    </source>
</reference>
<gene>
    <name evidence="2" type="ORF">ROHU_016414</name>
</gene>
<dbReference type="Proteomes" id="UP000290572">
    <property type="component" value="Unassembled WGS sequence"/>
</dbReference>
<evidence type="ECO:0000313" key="2">
    <source>
        <dbReference type="EMBL" id="RXN32139.1"/>
    </source>
</evidence>
<accession>A0A498NK31</accession>
<keyword evidence="3" id="KW-1185">Reference proteome</keyword>
<dbReference type="EMBL" id="QBIY01011422">
    <property type="protein sequence ID" value="RXN32139.1"/>
    <property type="molecule type" value="Genomic_DNA"/>
</dbReference>
<protein>
    <submittedName>
        <fullName evidence="2">Uncharacterized protein</fullName>
    </submittedName>
</protein>
<feature type="region of interest" description="Disordered" evidence="1">
    <location>
        <begin position="42"/>
        <end position="114"/>
    </location>
</feature>
<proteinExistence type="predicted"/>
<evidence type="ECO:0000256" key="1">
    <source>
        <dbReference type="SAM" id="MobiDB-lite"/>
    </source>
</evidence>
<feature type="compositionally biased region" description="Basic and acidic residues" evidence="1">
    <location>
        <begin position="66"/>
        <end position="114"/>
    </location>
</feature>
<organism evidence="2 3">
    <name type="scientific">Labeo rohita</name>
    <name type="common">Indian major carp</name>
    <name type="synonym">Cyprinus rohita</name>
    <dbReference type="NCBI Taxonomy" id="84645"/>
    <lineage>
        <taxon>Eukaryota</taxon>
        <taxon>Metazoa</taxon>
        <taxon>Chordata</taxon>
        <taxon>Craniata</taxon>
        <taxon>Vertebrata</taxon>
        <taxon>Euteleostomi</taxon>
        <taxon>Actinopterygii</taxon>
        <taxon>Neopterygii</taxon>
        <taxon>Teleostei</taxon>
        <taxon>Ostariophysi</taxon>
        <taxon>Cypriniformes</taxon>
        <taxon>Cyprinidae</taxon>
        <taxon>Labeoninae</taxon>
        <taxon>Labeonini</taxon>
        <taxon>Labeo</taxon>
    </lineage>
</organism>
<dbReference type="AlphaFoldDB" id="A0A498NK31"/>